<protein>
    <submittedName>
        <fullName evidence="2">Uncharacterized protein</fullName>
    </submittedName>
</protein>
<reference evidence="2 3" key="1">
    <citation type="journal article" date="2013" name="PLoS ONE">
        <title>Genomic and secretomic analyses reveal unique features of the lignocellulolytic enzyme system of Penicillium decumbens.</title>
        <authorList>
            <person name="Liu G."/>
            <person name="Zhang L."/>
            <person name="Wei X."/>
            <person name="Zou G."/>
            <person name="Qin Y."/>
            <person name="Ma L."/>
            <person name="Li J."/>
            <person name="Zheng H."/>
            <person name="Wang S."/>
            <person name="Wang C."/>
            <person name="Xun L."/>
            <person name="Zhao G.-P."/>
            <person name="Zhou Z."/>
            <person name="Qu Y."/>
        </authorList>
    </citation>
    <scope>NUCLEOTIDE SEQUENCE [LARGE SCALE GENOMIC DNA]</scope>
    <source>
        <strain evidence="3">114-2 / CGMCC 5302</strain>
    </source>
</reference>
<gene>
    <name evidence="2" type="ORF">PDE_09629</name>
</gene>
<proteinExistence type="predicted"/>
<evidence type="ECO:0000256" key="1">
    <source>
        <dbReference type="SAM" id="MobiDB-lite"/>
    </source>
</evidence>
<organism evidence="2 3">
    <name type="scientific">Penicillium oxalicum (strain 114-2 / CGMCC 5302)</name>
    <name type="common">Penicillium decumbens</name>
    <dbReference type="NCBI Taxonomy" id="933388"/>
    <lineage>
        <taxon>Eukaryota</taxon>
        <taxon>Fungi</taxon>
        <taxon>Dikarya</taxon>
        <taxon>Ascomycota</taxon>
        <taxon>Pezizomycotina</taxon>
        <taxon>Eurotiomycetes</taxon>
        <taxon>Eurotiomycetidae</taxon>
        <taxon>Eurotiales</taxon>
        <taxon>Aspergillaceae</taxon>
        <taxon>Penicillium</taxon>
    </lineage>
</organism>
<dbReference type="EMBL" id="KB644415">
    <property type="protein sequence ID" value="EPS34665.1"/>
    <property type="molecule type" value="Genomic_DNA"/>
</dbReference>
<feature type="region of interest" description="Disordered" evidence="1">
    <location>
        <begin position="1"/>
        <end position="25"/>
    </location>
</feature>
<sequence length="85" mass="8806">MSSDVAGIAVSTGSRHSTDYQDDQVSSEIVRGVKRNGVTIQLEFDAMSVQQTADNLGSGAVGTKPAHIKLVDGGLGSANKAFNKL</sequence>
<accession>S7ZV92</accession>
<dbReference type="HOGENOM" id="CLU_2513372_0_0_1"/>
<dbReference type="AlphaFoldDB" id="S7ZV92"/>
<evidence type="ECO:0000313" key="2">
    <source>
        <dbReference type="EMBL" id="EPS34665.1"/>
    </source>
</evidence>
<dbReference type="Proteomes" id="UP000019376">
    <property type="component" value="Unassembled WGS sequence"/>
</dbReference>
<keyword evidence="3" id="KW-1185">Reference proteome</keyword>
<name>S7ZV92_PENO1</name>
<evidence type="ECO:0000313" key="3">
    <source>
        <dbReference type="Proteomes" id="UP000019376"/>
    </source>
</evidence>